<keyword evidence="2" id="KW-1185">Reference proteome</keyword>
<dbReference type="EMBL" id="CZCZ02000008">
    <property type="protein sequence ID" value="CAC5341424.1"/>
    <property type="molecule type" value="Genomic_DNA"/>
</dbReference>
<evidence type="ECO:0000313" key="2">
    <source>
        <dbReference type="Proteomes" id="UP000196521"/>
    </source>
</evidence>
<comment type="caution">
    <text evidence="1">The sequence shown here is derived from an EMBL/GenBank/DDBJ whole genome shotgun (WGS) entry which is preliminary data.</text>
</comment>
<name>A0A6J7ZI18_PLARU</name>
<reference evidence="1" key="1">
    <citation type="submission" date="2020-05" db="EMBL/GenBank/DDBJ databases">
        <authorList>
            <consortium name="Genoscope - CEA"/>
            <person name="William W."/>
        </authorList>
    </citation>
    <scope>NUCLEOTIDE SEQUENCE [LARGE SCALE GENOMIC DNA]</scope>
    <source>
        <strain evidence="1">PCC 7821</strain>
    </source>
</reference>
<gene>
    <name evidence="1" type="ORF">PLAN_130007</name>
</gene>
<proteinExistence type="predicted"/>
<evidence type="ECO:0000313" key="1">
    <source>
        <dbReference type="EMBL" id="CAC5341424.1"/>
    </source>
</evidence>
<protein>
    <submittedName>
        <fullName evidence="1">Uncharacterized protein</fullName>
    </submittedName>
</protein>
<organism evidence="1 2">
    <name type="scientific">Planktothrix rubescens CCAP 1459/22</name>
    <dbReference type="NCBI Taxonomy" id="329571"/>
    <lineage>
        <taxon>Bacteria</taxon>
        <taxon>Bacillati</taxon>
        <taxon>Cyanobacteriota</taxon>
        <taxon>Cyanophyceae</taxon>
        <taxon>Oscillatoriophycideae</taxon>
        <taxon>Oscillatoriales</taxon>
        <taxon>Microcoleaceae</taxon>
        <taxon>Planktothrix</taxon>
    </lineage>
</organism>
<accession>A0A6J7ZI18</accession>
<dbReference type="AlphaFoldDB" id="A0A6J7ZI18"/>
<dbReference type="Proteomes" id="UP000196521">
    <property type="component" value="Unassembled WGS sequence"/>
</dbReference>
<sequence length="53" mass="6310">MLESQIQSTFQLDYTQRSKEQSLNLALITLIWCTDLPQHSCLKFWLSMMMLPF</sequence>